<evidence type="ECO:0000256" key="9">
    <source>
        <dbReference type="HAMAP-Rule" id="MF_00212"/>
    </source>
</evidence>
<dbReference type="InterPro" id="IPR036188">
    <property type="entry name" value="FAD/NAD-bd_sf"/>
</dbReference>
<protein>
    <recommendedName>
        <fullName evidence="9">Probable malate:quinone oxidoreductase</fullName>
        <ecNumber evidence="9">1.1.5.4</ecNumber>
    </recommendedName>
    <alternativeName>
        <fullName evidence="9">MQO</fullName>
    </alternativeName>
    <alternativeName>
        <fullName evidence="9">Malate dehydrogenase [quinone]</fullName>
    </alternativeName>
</protein>
<dbReference type="HAMAP" id="MF_00212">
    <property type="entry name" value="MQO"/>
    <property type="match status" value="1"/>
</dbReference>
<gene>
    <name evidence="9" type="primary">mqo</name>
    <name evidence="10" type="ORF">SAMN05660206_102465</name>
</gene>
<dbReference type="PANTHER" id="PTHR43104:SF2">
    <property type="entry name" value="L-2-HYDROXYGLUTARATE DEHYDROGENASE, MITOCHONDRIAL"/>
    <property type="match status" value="1"/>
</dbReference>
<evidence type="ECO:0000256" key="2">
    <source>
        <dbReference type="ARBA" id="ARBA00001974"/>
    </source>
</evidence>
<keyword evidence="7 9" id="KW-0274">FAD</keyword>
<comment type="similarity">
    <text evidence="4 9">Belongs to the MQO family.</text>
</comment>
<dbReference type="NCBIfam" id="NF009875">
    <property type="entry name" value="PRK13339.1"/>
    <property type="match status" value="1"/>
</dbReference>
<evidence type="ECO:0000256" key="8">
    <source>
        <dbReference type="ARBA" id="ARBA00023002"/>
    </source>
</evidence>
<dbReference type="EC" id="1.1.5.4" evidence="9"/>
<dbReference type="NCBIfam" id="NF003610">
    <property type="entry name" value="PRK05257.3-1"/>
    <property type="match status" value="1"/>
</dbReference>
<dbReference type="NCBIfam" id="TIGR01320">
    <property type="entry name" value="mal_quin_oxido"/>
    <property type="match status" value="1"/>
</dbReference>
<dbReference type="PANTHER" id="PTHR43104">
    <property type="entry name" value="L-2-HYDROXYGLUTARATE DEHYDROGENASE, MITOCHONDRIAL"/>
    <property type="match status" value="1"/>
</dbReference>
<dbReference type="SUPFAM" id="SSF51905">
    <property type="entry name" value="FAD/NAD(P)-binding domain"/>
    <property type="match status" value="1"/>
</dbReference>
<name>A0A1I6QQ86_9SPHI</name>
<dbReference type="AlphaFoldDB" id="A0A1I6QQ86"/>
<evidence type="ECO:0000256" key="4">
    <source>
        <dbReference type="ARBA" id="ARBA00006389"/>
    </source>
</evidence>
<proteinExistence type="inferred from homology"/>
<dbReference type="NCBIfam" id="NF003614">
    <property type="entry name" value="PRK05257.3-5"/>
    <property type="match status" value="1"/>
</dbReference>
<organism evidence="10 11">
    <name type="scientific">Sphingobacterium wenxiniae</name>
    <dbReference type="NCBI Taxonomy" id="683125"/>
    <lineage>
        <taxon>Bacteria</taxon>
        <taxon>Pseudomonadati</taxon>
        <taxon>Bacteroidota</taxon>
        <taxon>Sphingobacteriia</taxon>
        <taxon>Sphingobacteriales</taxon>
        <taxon>Sphingobacteriaceae</taxon>
        <taxon>Sphingobacterium</taxon>
    </lineage>
</organism>
<dbReference type="NCBIfam" id="NF003613">
    <property type="entry name" value="PRK05257.3-4"/>
    <property type="match status" value="1"/>
</dbReference>
<evidence type="ECO:0000256" key="5">
    <source>
        <dbReference type="ARBA" id="ARBA00022532"/>
    </source>
</evidence>
<dbReference type="Proteomes" id="UP000198785">
    <property type="component" value="Unassembled WGS sequence"/>
</dbReference>
<dbReference type="NCBIfam" id="NF003611">
    <property type="entry name" value="PRK05257.3-2"/>
    <property type="match status" value="1"/>
</dbReference>
<dbReference type="EMBL" id="FOZZ01000002">
    <property type="protein sequence ID" value="SFS54458.1"/>
    <property type="molecule type" value="Genomic_DNA"/>
</dbReference>
<dbReference type="STRING" id="683125.SAMN05660206_102465"/>
<dbReference type="NCBIfam" id="NF003606">
    <property type="entry name" value="PRK05257.2-1"/>
    <property type="match status" value="1"/>
</dbReference>
<accession>A0A1I6QQ86</accession>
<keyword evidence="8 9" id="KW-0560">Oxidoreductase</keyword>
<dbReference type="NCBIfam" id="NF003605">
    <property type="entry name" value="PRK05257.1-4"/>
    <property type="match status" value="1"/>
</dbReference>
<comment type="cofactor">
    <cofactor evidence="2 9">
        <name>FAD</name>
        <dbReference type="ChEBI" id="CHEBI:57692"/>
    </cofactor>
</comment>
<evidence type="ECO:0000313" key="10">
    <source>
        <dbReference type="EMBL" id="SFS54458.1"/>
    </source>
</evidence>
<evidence type="ECO:0000256" key="6">
    <source>
        <dbReference type="ARBA" id="ARBA00022630"/>
    </source>
</evidence>
<dbReference type="NCBIfam" id="NF003603">
    <property type="entry name" value="PRK05257.1-1"/>
    <property type="match status" value="1"/>
</dbReference>
<dbReference type="Pfam" id="PF06039">
    <property type="entry name" value="Mqo"/>
    <property type="match status" value="1"/>
</dbReference>
<keyword evidence="6 9" id="KW-0285">Flavoprotein</keyword>
<sequence length="497" mass="55303">MGKKTKKSEVDVVLIGAGIMSATLGTLINELSPDIDIEIVERLDVVAAESSDAWNNAGTGHSALCELNYTPEQPDGSVKIDKAINIAEQFEISKQFWTYLVEKDILKNPSEFIRQVPHMSAVFGENDVKFLRKRFEAMEKETLFKGMVYTEDKAIMKEWIPLMMDGRPEEEAMAATRMEIGTDVNFGTLTRDLIRHLQTKDNVKLSLNQEVRDIEREDDGRWEVEIKDLKTGEKREIKAKFVFIGAGGGSILLLEKSGIPEARGFGGFPVGGQWLRCKNEEIIKQHHAKVYGKASVGAPPMSVPHLDTRYIDGKQALLFGPYAGFSTKFLKRGSYFDLPSSIKLSNIRPMLSAGLGNLDLTKYLITEVMKSPSDKLDSLKQFMPTAKLEDWGIEIAGQRVQVIKKDPKHGGILEFGTEVVSSADGSIAALLGASPGASTSVAIMISLLKRCFPERAKSDEYRRKLREMIPSWSKKLNDDPALCEEVRRRSSEALKLG</sequence>
<dbReference type="Gene3D" id="3.50.50.60">
    <property type="entry name" value="FAD/NAD(P)-binding domain"/>
    <property type="match status" value="1"/>
</dbReference>
<dbReference type="UniPathway" id="UPA00223">
    <property type="reaction ID" value="UER01008"/>
</dbReference>
<evidence type="ECO:0000313" key="11">
    <source>
        <dbReference type="Proteomes" id="UP000198785"/>
    </source>
</evidence>
<dbReference type="NCBIfam" id="NF003604">
    <property type="entry name" value="PRK05257.1-3"/>
    <property type="match status" value="1"/>
</dbReference>
<evidence type="ECO:0000256" key="7">
    <source>
        <dbReference type="ARBA" id="ARBA00022827"/>
    </source>
</evidence>
<keyword evidence="5 9" id="KW-0816">Tricarboxylic acid cycle</keyword>
<reference evidence="10 11" key="1">
    <citation type="submission" date="2016-10" db="EMBL/GenBank/DDBJ databases">
        <authorList>
            <person name="de Groot N.N."/>
        </authorList>
    </citation>
    <scope>NUCLEOTIDE SEQUENCE [LARGE SCALE GENOMIC DNA]</scope>
    <source>
        <strain evidence="10 11">DSM 22789</strain>
    </source>
</reference>
<evidence type="ECO:0000256" key="3">
    <source>
        <dbReference type="ARBA" id="ARBA00005012"/>
    </source>
</evidence>
<comment type="pathway">
    <text evidence="3 9">Carbohydrate metabolism; tricarboxylic acid cycle; oxaloacetate from (S)-malate (quinone route): step 1/1.</text>
</comment>
<dbReference type="RefSeq" id="WP_093363999.1">
    <property type="nucleotide sequence ID" value="NZ_FOZZ01000002.1"/>
</dbReference>
<evidence type="ECO:0000256" key="1">
    <source>
        <dbReference type="ARBA" id="ARBA00001139"/>
    </source>
</evidence>
<dbReference type="GO" id="GO:0006099">
    <property type="term" value="P:tricarboxylic acid cycle"/>
    <property type="evidence" value="ECO:0007669"/>
    <property type="project" value="UniProtKB-UniRule"/>
</dbReference>
<dbReference type="GO" id="GO:0047545">
    <property type="term" value="F:(S)-2-hydroxyglutarate dehydrogenase activity"/>
    <property type="evidence" value="ECO:0007669"/>
    <property type="project" value="TreeGrafter"/>
</dbReference>
<keyword evidence="11" id="KW-1185">Reference proteome</keyword>
<dbReference type="GO" id="GO:0008924">
    <property type="term" value="F:L-malate dehydrogenase (quinone) activity"/>
    <property type="evidence" value="ECO:0007669"/>
    <property type="project" value="UniProtKB-UniRule"/>
</dbReference>
<dbReference type="OrthoDB" id="9763983at2"/>
<dbReference type="NCBIfam" id="NF003608">
    <property type="entry name" value="PRK05257.2-4"/>
    <property type="match status" value="1"/>
</dbReference>
<dbReference type="InterPro" id="IPR006231">
    <property type="entry name" value="MQO"/>
</dbReference>
<comment type="catalytic activity">
    <reaction evidence="1 9">
        <text>(S)-malate + a quinone = a quinol + oxaloacetate</text>
        <dbReference type="Rhea" id="RHEA:46012"/>
        <dbReference type="ChEBI" id="CHEBI:15589"/>
        <dbReference type="ChEBI" id="CHEBI:16452"/>
        <dbReference type="ChEBI" id="CHEBI:24646"/>
        <dbReference type="ChEBI" id="CHEBI:132124"/>
        <dbReference type="EC" id="1.1.5.4"/>
    </reaction>
</comment>